<evidence type="ECO:0000256" key="5">
    <source>
        <dbReference type="ARBA" id="ARBA00022676"/>
    </source>
</evidence>
<dbReference type="Proteomes" id="UP000799421">
    <property type="component" value="Unassembled WGS sequence"/>
</dbReference>
<gene>
    <name evidence="14" type="ORF">K470DRAFT_259821</name>
</gene>
<protein>
    <recommendedName>
        <fullName evidence="4">N-acetylgalactosaminide beta-1,3-galactosyltransferase</fullName>
        <ecNumber evidence="4">2.4.1.122</ecNumber>
    </recommendedName>
</protein>
<dbReference type="GO" id="GO:0016020">
    <property type="term" value="C:membrane"/>
    <property type="evidence" value="ECO:0007669"/>
    <property type="project" value="UniProtKB-SubCell"/>
</dbReference>
<evidence type="ECO:0000256" key="8">
    <source>
        <dbReference type="ARBA" id="ARBA00022741"/>
    </source>
</evidence>
<evidence type="ECO:0000256" key="4">
    <source>
        <dbReference type="ARBA" id="ARBA00012557"/>
    </source>
</evidence>
<evidence type="ECO:0000313" key="15">
    <source>
        <dbReference type="Proteomes" id="UP000799421"/>
    </source>
</evidence>
<evidence type="ECO:0000256" key="6">
    <source>
        <dbReference type="ARBA" id="ARBA00022679"/>
    </source>
</evidence>
<dbReference type="Gene3D" id="3.90.550.50">
    <property type="match status" value="1"/>
</dbReference>
<keyword evidence="7 12" id="KW-0812">Transmembrane</keyword>
<keyword evidence="6 14" id="KW-0808">Transferase</keyword>
<evidence type="ECO:0000256" key="7">
    <source>
        <dbReference type="ARBA" id="ARBA00022692"/>
    </source>
</evidence>
<evidence type="ECO:0000256" key="1">
    <source>
        <dbReference type="ARBA" id="ARBA00004606"/>
    </source>
</evidence>
<keyword evidence="11 12" id="KW-0472">Membrane</keyword>
<feature type="domain" description="Fringe-like glycosyltransferase" evidence="13">
    <location>
        <begin position="190"/>
        <end position="325"/>
    </location>
</feature>
<comment type="similarity">
    <text evidence="3">Belongs to the glycosyltransferase 31 family. Beta3-Gal-T subfamily.</text>
</comment>
<dbReference type="EMBL" id="MU006010">
    <property type="protein sequence ID" value="KAF2858408.1"/>
    <property type="molecule type" value="Genomic_DNA"/>
</dbReference>
<dbReference type="OrthoDB" id="414175at2759"/>
<comment type="pathway">
    <text evidence="2">Protein modification; protein glycosylation.</text>
</comment>
<dbReference type="InterPro" id="IPR003378">
    <property type="entry name" value="Fringe-like_glycosylTrfase"/>
</dbReference>
<dbReference type="AlphaFoldDB" id="A0A6A7BV89"/>
<evidence type="ECO:0000256" key="3">
    <source>
        <dbReference type="ARBA" id="ARBA00006462"/>
    </source>
</evidence>
<keyword evidence="8" id="KW-0547">Nucleotide-binding</keyword>
<dbReference type="GO" id="GO:0016263">
    <property type="term" value="F:glycoprotein-N-acetylgalactosamine 3-beta-galactosyltransferase activity"/>
    <property type="evidence" value="ECO:0007669"/>
    <property type="project" value="UniProtKB-EC"/>
</dbReference>
<name>A0A6A7BV89_9PEZI</name>
<evidence type="ECO:0000256" key="12">
    <source>
        <dbReference type="SAM" id="Phobius"/>
    </source>
</evidence>
<evidence type="ECO:0000259" key="13">
    <source>
        <dbReference type="Pfam" id="PF02434"/>
    </source>
</evidence>
<keyword evidence="10 12" id="KW-1133">Transmembrane helix</keyword>
<feature type="transmembrane region" description="Helical" evidence="12">
    <location>
        <begin position="12"/>
        <end position="28"/>
    </location>
</feature>
<sequence>MATSNFRTRHFLRLLLGAGAIIGVIHLFNRGHLSPDSLHSSLGIGRTSPFTPPEDIDQTPLPCSELEGANDTVVIMKTGATEMQARLPVHLSSTFRCYPNRLVISDHVEDYYGHKTIDALEYVTSDVKASNPDFILWRRLRKNGRKGLTQQDLSMAKTKVTDALGKPDNPGWKLDKWKFLPMVNRTLFEYPSKQWYIFVETDTYIMWSTTLAWLNTLNASEPIYLGAQMQIGDVIFAHGGSGFILSQAAMRNVVELFRHEQRKWEGFTQEHWAGDCVLGRAVHASGCPLTWAWPIFQGNKPGAVQYGEDNYSKRLWCYPTISYHHMLPEEIKDLWTWEQERIARNEPLVRHHNVFNDYILPRIASGSEQKPFMSDWNNLSPDLIPHVKNVIECREKCENEPNCVQFVFYENQCKHSTAPLLGEGARGARSGWLLDRVERFRDSRDQCKDELWIDLPKIRRED</sequence>
<accession>A0A6A7BV89</accession>
<dbReference type="EC" id="2.4.1.122" evidence="4"/>
<keyword evidence="15" id="KW-1185">Reference proteome</keyword>
<evidence type="ECO:0000256" key="11">
    <source>
        <dbReference type="ARBA" id="ARBA00023136"/>
    </source>
</evidence>
<comment type="subcellular location">
    <subcellularLocation>
        <location evidence="1">Membrane</location>
        <topology evidence="1">Single-pass type II membrane protein</topology>
    </subcellularLocation>
</comment>
<evidence type="ECO:0000256" key="9">
    <source>
        <dbReference type="ARBA" id="ARBA00022968"/>
    </source>
</evidence>
<evidence type="ECO:0000256" key="10">
    <source>
        <dbReference type="ARBA" id="ARBA00022989"/>
    </source>
</evidence>
<evidence type="ECO:0000313" key="14">
    <source>
        <dbReference type="EMBL" id="KAF2858408.1"/>
    </source>
</evidence>
<keyword evidence="9" id="KW-0735">Signal-anchor</keyword>
<keyword evidence="5" id="KW-0328">Glycosyltransferase</keyword>
<proteinExistence type="inferred from homology"/>
<evidence type="ECO:0000256" key="2">
    <source>
        <dbReference type="ARBA" id="ARBA00004922"/>
    </source>
</evidence>
<dbReference type="InterPro" id="IPR026050">
    <property type="entry name" value="C1GALT1/C1GALT1_chp1"/>
</dbReference>
<dbReference type="GO" id="GO:0000166">
    <property type="term" value="F:nucleotide binding"/>
    <property type="evidence" value="ECO:0007669"/>
    <property type="project" value="UniProtKB-KW"/>
</dbReference>
<reference evidence="14" key="1">
    <citation type="journal article" date="2020" name="Stud. Mycol.">
        <title>101 Dothideomycetes genomes: a test case for predicting lifestyles and emergence of pathogens.</title>
        <authorList>
            <person name="Haridas S."/>
            <person name="Albert R."/>
            <person name="Binder M."/>
            <person name="Bloem J."/>
            <person name="Labutti K."/>
            <person name="Salamov A."/>
            <person name="Andreopoulos B."/>
            <person name="Baker S."/>
            <person name="Barry K."/>
            <person name="Bills G."/>
            <person name="Bluhm B."/>
            <person name="Cannon C."/>
            <person name="Castanera R."/>
            <person name="Culley D."/>
            <person name="Daum C."/>
            <person name="Ezra D."/>
            <person name="Gonzalez J."/>
            <person name="Henrissat B."/>
            <person name="Kuo A."/>
            <person name="Liang C."/>
            <person name="Lipzen A."/>
            <person name="Lutzoni F."/>
            <person name="Magnuson J."/>
            <person name="Mondo S."/>
            <person name="Nolan M."/>
            <person name="Ohm R."/>
            <person name="Pangilinan J."/>
            <person name="Park H.-J."/>
            <person name="Ramirez L."/>
            <person name="Alfaro M."/>
            <person name="Sun H."/>
            <person name="Tritt A."/>
            <person name="Yoshinaga Y."/>
            <person name="Zwiers L.-H."/>
            <person name="Turgeon B."/>
            <person name="Goodwin S."/>
            <person name="Spatafora J."/>
            <person name="Crous P."/>
            <person name="Grigoriev I."/>
        </authorList>
    </citation>
    <scope>NUCLEOTIDE SEQUENCE</scope>
    <source>
        <strain evidence="14">CBS 480.64</strain>
    </source>
</reference>
<dbReference type="PANTHER" id="PTHR23033:SF47">
    <property type="entry name" value="APPLE DOMAIN-CONTAINING PROTEIN-RELATED"/>
    <property type="match status" value="1"/>
</dbReference>
<organism evidence="14 15">
    <name type="scientific">Piedraia hortae CBS 480.64</name>
    <dbReference type="NCBI Taxonomy" id="1314780"/>
    <lineage>
        <taxon>Eukaryota</taxon>
        <taxon>Fungi</taxon>
        <taxon>Dikarya</taxon>
        <taxon>Ascomycota</taxon>
        <taxon>Pezizomycotina</taxon>
        <taxon>Dothideomycetes</taxon>
        <taxon>Dothideomycetidae</taxon>
        <taxon>Capnodiales</taxon>
        <taxon>Piedraiaceae</taxon>
        <taxon>Piedraia</taxon>
    </lineage>
</organism>
<dbReference type="PANTHER" id="PTHR23033">
    <property type="entry name" value="BETA1,3-GALACTOSYLTRANSFERASE"/>
    <property type="match status" value="1"/>
</dbReference>
<dbReference type="Pfam" id="PF02434">
    <property type="entry name" value="Fringe"/>
    <property type="match status" value="1"/>
</dbReference>